<dbReference type="InterPro" id="IPR005135">
    <property type="entry name" value="Endo/exonuclease/phosphatase"/>
</dbReference>
<proteinExistence type="predicted"/>
<evidence type="ECO:0000313" key="2">
    <source>
        <dbReference type="EMBL" id="KKA06608.1"/>
    </source>
</evidence>
<dbReference type="SUPFAM" id="SSF56219">
    <property type="entry name" value="DNase I-like"/>
    <property type="match status" value="1"/>
</dbReference>
<comment type="caution">
    <text evidence="2">The sequence shown here is derived from an EMBL/GenBank/DDBJ whole genome shotgun (WGS) entry which is preliminary data.</text>
</comment>
<evidence type="ECO:0000259" key="1">
    <source>
        <dbReference type="Pfam" id="PF03372"/>
    </source>
</evidence>
<dbReference type="OrthoDB" id="6898756at2"/>
<reference evidence="2 3" key="1">
    <citation type="submission" date="2015-03" db="EMBL/GenBank/DDBJ databases">
        <title>Pseudomonas fluorescens 1855-344 Genome sequencing and assembly.</title>
        <authorList>
            <person name="Eng W.W.H."/>
            <person name="Gan H.M."/>
            <person name="Savka M.A."/>
        </authorList>
    </citation>
    <scope>NUCLEOTIDE SEQUENCE [LARGE SCALE GENOMIC DNA]</scope>
    <source>
        <strain evidence="2 3">1855-344</strain>
    </source>
</reference>
<dbReference type="PATRIC" id="fig|132476.4.peg.1551"/>
<dbReference type="Pfam" id="PF03372">
    <property type="entry name" value="Exo_endo_phos"/>
    <property type="match status" value="1"/>
</dbReference>
<organism evidence="2 3">
    <name type="scientific">Pseudomonas kilonensis</name>
    <dbReference type="NCBI Taxonomy" id="132476"/>
    <lineage>
        <taxon>Bacteria</taxon>
        <taxon>Pseudomonadati</taxon>
        <taxon>Pseudomonadota</taxon>
        <taxon>Gammaproteobacteria</taxon>
        <taxon>Pseudomonadales</taxon>
        <taxon>Pseudomonadaceae</taxon>
        <taxon>Pseudomonas</taxon>
    </lineage>
</organism>
<feature type="domain" description="Endonuclease/exonuclease/phosphatase" evidence="1">
    <location>
        <begin position="9"/>
        <end position="262"/>
    </location>
</feature>
<dbReference type="Proteomes" id="UP000033662">
    <property type="component" value="Unassembled WGS sequence"/>
</dbReference>
<dbReference type="InterPro" id="IPR036691">
    <property type="entry name" value="Endo/exonu/phosph_ase_sf"/>
</dbReference>
<protein>
    <recommendedName>
        <fullName evidence="1">Endonuclease/exonuclease/phosphatase domain-containing protein</fullName>
    </recommendedName>
</protein>
<accession>A0A0F4XMJ4</accession>
<sequence length="317" mass="35554">MAKCKILIWNTQHLNNQAGGKMSDAYQEKLATLKQVLQQDNPDIVALFEVGSTGNPNDRLVNDLSQQYILKSSLDQDGGLRKSTTLGSMVFVRTDRANEFKERYILPLGPEARRATLLLTDDNGNTFAFCHANASRNAWPQILGDMQELGSIHEGDFQRLVFFGGDLNTPYSSAPKTISAYRGTTRMSAVFPEGSGFTHVTIRSTETQARKEYKKLDEVSRFYTPIDQFVSSLLGSDLGYGSFAIPSQLDYAYVHEGVVARGYCEAAVQIKKSLLHDRQLIRNAEGLKVQGHDEVLRIFRGQVLRSDHYPVLYDLQY</sequence>
<dbReference type="AlphaFoldDB" id="A0A0F4XMJ4"/>
<dbReference type="EMBL" id="JZXC01000016">
    <property type="protein sequence ID" value="KKA06608.1"/>
    <property type="molecule type" value="Genomic_DNA"/>
</dbReference>
<dbReference type="Gene3D" id="3.60.10.10">
    <property type="entry name" value="Endonuclease/exonuclease/phosphatase"/>
    <property type="match status" value="1"/>
</dbReference>
<gene>
    <name evidence="2" type="ORF">VP02_17065</name>
</gene>
<name>A0A0F4XMJ4_9PSED</name>
<evidence type="ECO:0000313" key="3">
    <source>
        <dbReference type="Proteomes" id="UP000033662"/>
    </source>
</evidence>
<dbReference type="GO" id="GO:0003824">
    <property type="term" value="F:catalytic activity"/>
    <property type="evidence" value="ECO:0007669"/>
    <property type="project" value="InterPro"/>
</dbReference>